<evidence type="ECO:0000256" key="2">
    <source>
        <dbReference type="ARBA" id="ARBA00023315"/>
    </source>
</evidence>
<dbReference type="RefSeq" id="WP_025726912.1">
    <property type="nucleotide sequence ID" value="NZ_JAAIWK010000039.1"/>
</dbReference>
<name>A0A0A6XVA4_9BACI</name>
<evidence type="ECO:0000313" key="4">
    <source>
        <dbReference type="EMBL" id="KHD84107.1"/>
    </source>
</evidence>
<dbReference type="PANTHER" id="PTHR43072:SF23">
    <property type="entry name" value="UPF0039 PROTEIN C11D3.02C"/>
    <property type="match status" value="1"/>
</dbReference>
<dbReference type="OrthoDB" id="9798006at2"/>
<dbReference type="PROSITE" id="PS51186">
    <property type="entry name" value="GNAT"/>
    <property type="match status" value="1"/>
</dbReference>
<evidence type="ECO:0000313" key="5">
    <source>
        <dbReference type="EMBL" id="NEY21576.1"/>
    </source>
</evidence>
<dbReference type="CDD" id="cd04301">
    <property type="entry name" value="NAT_SF"/>
    <property type="match status" value="1"/>
</dbReference>
<keyword evidence="2" id="KW-0012">Acyltransferase</keyword>
<dbReference type="Proteomes" id="UP000476934">
    <property type="component" value="Unassembled WGS sequence"/>
</dbReference>
<organism evidence="4 6">
    <name type="scientific">Heyndrickxia ginsengihumi</name>
    <dbReference type="NCBI Taxonomy" id="363870"/>
    <lineage>
        <taxon>Bacteria</taxon>
        <taxon>Bacillati</taxon>
        <taxon>Bacillota</taxon>
        <taxon>Bacilli</taxon>
        <taxon>Bacillales</taxon>
        <taxon>Bacillaceae</taxon>
        <taxon>Heyndrickxia</taxon>
    </lineage>
</organism>
<reference evidence="5 7" key="3">
    <citation type="submission" date="2020-03" db="EMBL/GenBank/DDBJ databases">
        <title>Bacillus aquiflavi sp. nov., isolated from yellow water of strong flavor Chinese baijiu in Yibin region of China.</title>
        <authorList>
            <person name="Xie J."/>
        </authorList>
    </citation>
    <scope>NUCLEOTIDE SEQUENCE [LARGE SCALE GENOMIC DNA]</scope>
    <source>
        <strain evidence="5 7">Gsoil 114</strain>
    </source>
</reference>
<keyword evidence="1 4" id="KW-0808">Transferase</keyword>
<dbReference type="AlphaFoldDB" id="A0A0A6XVA4"/>
<dbReference type="Pfam" id="PF13420">
    <property type="entry name" value="Acetyltransf_4"/>
    <property type="match status" value="1"/>
</dbReference>
<comment type="caution">
    <text evidence="4">The sequence shown here is derived from an EMBL/GenBank/DDBJ whole genome shotgun (WGS) entry which is preliminary data.</text>
</comment>
<reference evidence="4 6" key="1">
    <citation type="submission" date="2014-10" db="EMBL/GenBank/DDBJ databases">
        <title>Draft genome of phytase producing Bacillus ginsengihumi strain M2.11.</title>
        <authorList>
            <person name="Toymentseva A."/>
            <person name="Boulygina E.A."/>
            <person name="Kazakov S.V."/>
            <person name="Kayumov I."/>
            <person name="Suleimanova A.D."/>
            <person name="Mardanova A.M."/>
            <person name="Maria S.N."/>
            <person name="Sergey M.Y."/>
            <person name="Sharipova M.R."/>
        </authorList>
    </citation>
    <scope>NUCLEOTIDE SEQUENCE [LARGE SCALE GENOMIC DNA]</scope>
    <source>
        <strain evidence="4 6">M2.11</strain>
    </source>
</reference>
<gene>
    <name evidence="5" type="ORF">G4D61_16750</name>
    <name evidence="4" type="ORF">NG54_17675</name>
</gene>
<protein>
    <submittedName>
        <fullName evidence="5">N-acetyltransferase</fullName>
    </submittedName>
    <submittedName>
        <fullName evidence="4">Phosphinothricin acetyltransferase</fullName>
    </submittedName>
</protein>
<sequence length="166" mass="19205">MLEKSVLRDATIQDLEAIIQIYNSYVGNGLITADTTYVTLEERIPWFHNHHSDTRPLWVLEYEQQIIAWISLSDFYGRPAYRSTAEVSIYIHQDFTGHRIGQFLLQKMMESCSTFNVDTLLAFIFKQNAPSIKLFSRFGFEEWGNLPEVAELNGQLLDLVILGKKL</sequence>
<dbReference type="GO" id="GO:0016747">
    <property type="term" value="F:acyltransferase activity, transferring groups other than amino-acyl groups"/>
    <property type="evidence" value="ECO:0007669"/>
    <property type="project" value="InterPro"/>
</dbReference>
<evidence type="ECO:0000313" key="7">
    <source>
        <dbReference type="Proteomes" id="UP000476934"/>
    </source>
</evidence>
<evidence type="ECO:0000256" key="1">
    <source>
        <dbReference type="ARBA" id="ARBA00022679"/>
    </source>
</evidence>
<dbReference type="Gene3D" id="3.40.630.30">
    <property type="match status" value="1"/>
</dbReference>
<dbReference type="EMBL" id="JRUN01000102">
    <property type="protein sequence ID" value="KHD84107.1"/>
    <property type="molecule type" value="Genomic_DNA"/>
</dbReference>
<dbReference type="Proteomes" id="UP000030588">
    <property type="component" value="Unassembled WGS sequence"/>
</dbReference>
<evidence type="ECO:0000313" key="6">
    <source>
        <dbReference type="Proteomes" id="UP000030588"/>
    </source>
</evidence>
<dbReference type="SUPFAM" id="SSF55729">
    <property type="entry name" value="Acyl-CoA N-acyltransferases (Nat)"/>
    <property type="match status" value="1"/>
</dbReference>
<proteinExistence type="predicted"/>
<feature type="domain" description="N-acetyltransferase" evidence="3">
    <location>
        <begin position="5"/>
        <end position="166"/>
    </location>
</feature>
<dbReference type="InterPro" id="IPR016181">
    <property type="entry name" value="Acyl_CoA_acyltransferase"/>
</dbReference>
<reference evidence="5 7" key="2">
    <citation type="submission" date="2020-02" db="EMBL/GenBank/DDBJ databases">
        <authorList>
            <person name="Feng H."/>
        </authorList>
    </citation>
    <scope>NUCLEOTIDE SEQUENCE [LARGE SCALE GENOMIC DNA]</scope>
    <source>
        <strain evidence="5 7">Gsoil 114</strain>
    </source>
</reference>
<dbReference type="STRING" id="363870.NG54_17675"/>
<evidence type="ECO:0000259" key="3">
    <source>
        <dbReference type="PROSITE" id="PS51186"/>
    </source>
</evidence>
<accession>A0A0A6XVA4</accession>
<dbReference type="PANTHER" id="PTHR43072">
    <property type="entry name" value="N-ACETYLTRANSFERASE"/>
    <property type="match status" value="1"/>
</dbReference>
<keyword evidence="7" id="KW-1185">Reference proteome</keyword>
<dbReference type="InterPro" id="IPR000182">
    <property type="entry name" value="GNAT_dom"/>
</dbReference>
<dbReference type="EMBL" id="JAAIWK010000039">
    <property type="protein sequence ID" value="NEY21576.1"/>
    <property type="molecule type" value="Genomic_DNA"/>
</dbReference>